<keyword evidence="3" id="KW-1185">Reference proteome</keyword>
<comment type="caution">
    <text evidence="1">The sequence shown here is derived from an EMBL/GenBank/DDBJ whole genome shotgun (WGS) entry which is preliminary data.</text>
</comment>
<protein>
    <submittedName>
        <fullName evidence="1">Uncharacterized protein</fullName>
    </submittedName>
</protein>
<proteinExistence type="predicted"/>
<reference evidence="1 3" key="1">
    <citation type="journal article" date="2020" name="IScience">
        <title>Genome Sequencing of the Endangered Kingdonia uniflora (Circaeasteraceae, Ranunculales) Reveals Potential Mechanisms of Evolutionary Specialization.</title>
        <authorList>
            <person name="Sun Y."/>
            <person name="Deng T."/>
            <person name="Zhang A."/>
            <person name="Moore M.J."/>
            <person name="Landis J.B."/>
            <person name="Lin N."/>
            <person name="Zhang H."/>
            <person name="Zhang X."/>
            <person name="Huang J."/>
            <person name="Zhang X."/>
            <person name="Sun H."/>
            <person name="Wang H."/>
        </authorList>
    </citation>
    <scope>NUCLEOTIDE SEQUENCE [LARGE SCALE GENOMIC DNA]</scope>
    <source>
        <strain evidence="1">TB1705</strain>
        <tissue evidence="1">Leaf</tissue>
    </source>
</reference>
<evidence type="ECO:0000313" key="2">
    <source>
        <dbReference type="EMBL" id="KAF6149130.1"/>
    </source>
</evidence>
<name>A0A7J7LCG9_9MAGN</name>
<dbReference type="Proteomes" id="UP000541444">
    <property type="component" value="Unassembled WGS sequence"/>
</dbReference>
<dbReference type="EMBL" id="JACGCM010002392">
    <property type="protein sequence ID" value="KAF6140327.1"/>
    <property type="molecule type" value="Genomic_DNA"/>
</dbReference>
<evidence type="ECO:0000313" key="1">
    <source>
        <dbReference type="EMBL" id="KAF6140327.1"/>
    </source>
</evidence>
<dbReference type="AlphaFoldDB" id="A0A7J7LCG9"/>
<sequence length="76" mass="8538">MFCESTEMGIGAAAFRGDEEEARMSYCRLEEIEESYWKRLVWGAKIDSDSDSALSWLIGAESESGFLTQITNSESE</sequence>
<accession>A0A7J7LCG9</accession>
<dbReference type="EMBL" id="JACGCM010001799">
    <property type="protein sequence ID" value="KAF6149130.1"/>
    <property type="molecule type" value="Genomic_DNA"/>
</dbReference>
<gene>
    <name evidence="1" type="ORF">GIB67_031083</name>
    <name evidence="2" type="ORF">GIB67_034121</name>
</gene>
<organism evidence="1 3">
    <name type="scientific">Kingdonia uniflora</name>
    <dbReference type="NCBI Taxonomy" id="39325"/>
    <lineage>
        <taxon>Eukaryota</taxon>
        <taxon>Viridiplantae</taxon>
        <taxon>Streptophyta</taxon>
        <taxon>Embryophyta</taxon>
        <taxon>Tracheophyta</taxon>
        <taxon>Spermatophyta</taxon>
        <taxon>Magnoliopsida</taxon>
        <taxon>Ranunculales</taxon>
        <taxon>Circaeasteraceae</taxon>
        <taxon>Kingdonia</taxon>
    </lineage>
</organism>
<evidence type="ECO:0000313" key="3">
    <source>
        <dbReference type="Proteomes" id="UP000541444"/>
    </source>
</evidence>